<dbReference type="GO" id="GO:0004649">
    <property type="term" value="F:poly(ADP-ribose) glycohydrolase activity"/>
    <property type="evidence" value="ECO:0007669"/>
    <property type="project" value="InterPro"/>
</dbReference>
<dbReference type="AlphaFoldDB" id="A0A813XSY5"/>
<comment type="caution">
    <text evidence="2">The sequence shown here is derived from an EMBL/GenBank/DDBJ whole genome shotgun (WGS) entry which is preliminary data.</text>
</comment>
<evidence type="ECO:0000259" key="1">
    <source>
        <dbReference type="Pfam" id="PF05028"/>
    </source>
</evidence>
<feature type="domain" description="PARG catalytic Macro" evidence="1">
    <location>
        <begin position="199"/>
        <end position="328"/>
    </location>
</feature>
<proteinExistence type="predicted"/>
<reference evidence="2" key="1">
    <citation type="submission" date="2021-02" db="EMBL/GenBank/DDBJ databases">
        <authorList>
            <person name="Nowell W R."/>
        </authorList>
    </citation>
    <scope>NUCLEOTIDE SEQUENCE</scope>
</reference>
<dbReference type="Proteomes" id="UP000663844">
    <property type="component" value="Unassembled WGS sequence"/>
</dbReference>
<accession>A0A813XSY5</accession>
<name>A0A813XSY5_9BILA</name>
<gene>
    <name evidence="2" type="ORF">JYZ213_LOCUS8976</name>
    <name evidence="3" type="ORF">OXD698_LOCUS12778</name>
</gene>
<protein>
    <recommendedName>
        <fullName evidence="1">PARG catalytic Macro domain-containing protein</fullName>
    </recommendedName>
</protein>
<dbReference type="InterPro" id="IPR046372">
    <property type="entry name" value="PARG_cat_C"/>
</dbReference>
<dbReference type="EMBL" id="CAJNOG010000062">
    <property type="protein sequence ID" value="CAF0871355.1"/>
    <property type="molecule type" value="Genomic_DNA"/>
</dbReference>
<organism evidence="2 4">
    <name type="scientific">Adineta steineri</name>
    <dbReference type="NCBI Taxonomy" id="433720"/>
    <lineage>
        <taxon>Eukaryota</taxon>
        <taxon>Metazoa</taxon>
        <taxon>Spiralia</taxon>
        <taxon>Gnathifera</taxon>
        <taxon>Rotifera</taxon>
        <taxon>Eurotatoria</taxon>
        <taxon>Bdelloidea</taxon>
        <taxon>Adinetida</taxon>
        <taxon>Adinetidae</taxon>
        <taxon>Adineta</taxon>
    </lineage>
</organism>
<dbReference type="Proteomes" id="UP000663845">
    <property type="component" value="Unassembled WGS sequence"/>
</dbReference>
<dbReference type="EMBL" id="CAJOAZ010000754">
    <property type="protein sequence ID" value="CAF3708326.1"/>
    <property type="molecule type" value="Genomic_DNA"/>
</dbReference>
<sequence>MAVYYKLGIKSFSESKDRIIRNNQNNNQYIDTIENANFINGYDLFTYSPARYQDQNKKALLDDVIQNKKYTPSKQDILIARFYPKPLPNYYTYEQHSDMSKTYAFIPNTFDYIPSDEVNVIDWHMNFANYDIFSYYHGSLLAQDELQVLECPQLACLREYLLQQSNQNNGDKPFSTRVMENNLPYPILISNTERAIDLNTANLYGNSFSSSSKSTVLKSYKYLNPSQIINIIAIEAPKYGQGSYTIQQIEYILQACLTAYSAAKTLANTTYILNKQKSAKMPLKTYIHTGWFGCGAYGGNRAIMIVLQILAAKMAGIEKIIFHTVTDNCQQEIQNAETCLKNLFDNDHKPLSINELITKIVNEHFQWGFSNGT</sequence>
<evidence type="ECO:0000313" key="4">
    <source>
        <dbReference type="Proteomes" id="UP000663845"/>
    </source>
</evidence>
<evidence type="ECO:0000313" key="2">
    <source>
        <dbReference type="EMBL" id="CAF0871355.1"/>
    </source>
</evidence>
<dbReference type="Pfam" id="PF05028">
    <property type="entry name" value="PARG_cat_C"/>
    <property type="match status" value="1"/>
</dbReference>
<dbReference type="GO" id="GO:0006282">
    <property type="term" value="P:regulation of DNA repair"/>
    <property type="evidence" value="ECO:0007669"/>
    <property type="project" value="InterPro"/>
</dbReference>
<evidence type="ECO:0000313" key="3">
    <source>
        <dbReference type="EMBL" id="CAF3708326.1"/>
    </source>
</evidence>